<proteinExistence type="predicted"/>
<evidence type="ECO:0000259" key="1">
    <source>
        <dbReference type="Pfam" id="PF18066"/>
    </source>
</evidence>
<feature type="domain" description="Phage ABA sandwich" evidence="1">
    <location>
        <begin position="24"/>
        <end position="90"/>
    </location>
</feature>
<name>A0A7C5AMK7_9BACT</name>
<comment type="caution">
    <text evidence="2">The sequence shown here is derived from an EMBL/GenBank/DDBJ whole genome shotgun (WGS) entry which is preliminary data.</text>
</comment>
<accession>A0A7C5AMK7</accession>
<sequence>MLRYVDQELEQFIAHHIIVEDLGSRAYTSSMAEAWRVVERMIQKYYVELKLDMFLGVTGEHWVASFYSPVKCARYEGKGPTAPLAVCRAAREAYNNLTPEI</sequence>
<protein>
    <recommendedName>
        <fullName evidence="1">Phage ABA sandwich domain-containing protein</fullName>
    </recommendedName>
</protein>
<gene>
    <name evidence="2" type="ORF">ENW48_09450</name>
</gene>
<dbReference type="Gene3D" id="3.30.2120.10">
    <property type="entry name" value="Bacillus phage protein-like"/>
    <property type="match status" value="1"/>
</dbReference>
<dbReference type="InterPro" id="IPR041270">
    <property type="entry name" value="Phage_ABA_S"/>
</dbReference>
<dbReference type="EMBL" id="DTKJ01000063">
    <property type="protein sequence ID" value="HGZ12431.1"/>
    <property type="molecule type" value="Genomic_DNA"/>
</dbReference>
<evidence type="ECO:0000313" key="2">
    <source>
        <dbReference type="EMBL" id="HGZ12431.1"/>
    </source>
</evidence>
<reference evidence="2" key="1">
    <citation type="journal article" date="2020" name="mSystems">
        <title>Genome- and Community-Level Interaction Insights into Carbon Utilization and Element Cycling Functions of Hydrothermarchaeota in Hydrothermal Sediment.</title>
        <authorList>
            <person name="Zhou Z."/>
            <person name="Liu Y."/>
            <person name="Xu W."/>
            <person name="Pan J."/>
            <person name="Luo Z.H."/>
            <person name="Li M."/>
        </authorList>
    </citation>
    <scope>NUCLEOTIDE SEQUENCE [LARGE SCALE GENOMIC DNA]</scope>
    <source>
        <strain evidence="2">SpSt-853</strain>
    </source>
</reference>
<organism evidence="2">
    <name type="scientific">Desulfobacca acetoxidans</name>
    <dbReference type="NCBI Taxonomy" id="60893"/>
    <lineage>
        <taxon>Bacteria</taxon>
        <taxon>Pseudomonadati</taxon>
        <taxon>Thermodesulfobacteriota</taxon>
        <taxon>Desulfobaccia</taxon>
        <taxon>Desulfobaccales</taxon>
        <taxon>Desulfobaccaceae</taxon>
        <taxon>Desulfobacca</taxon>
    </lineage>
</organism>
<dbReference type="Pfam" id="PF18066">
    <property type="entry name" value="Phage_ABA_S"/>
    <property type="match status" value="1"/>
</dbReference>
<dbReference type="AlphaFoldDB" id="A0A7C5AMK7"/>
<dbReference type="InterPro" id="IPR028985">
    <property type="entry name" value="Bacillus_phage_prot-like"/>
</dbReference>